<dbReference type="NCBIfam" id="NF006091">
    <property type="entry name" value="PRK08243.1"/>
    <property type="match status" value="1"/>
</dbReference>
<dbReference type="InterPro" id="IPR036188">
    <property type="entry name" value="FAD/NAD-bd_sf"/>
</dbReference>
<keyword evidence="5" id="KW-1185">Reference proteome</keyword>
<keyword evidence="4" id="KW-0560">Oxidoreductase</keyword>
<organism evidence="4 5">
    <name type="scientific">Nocardia vulneris</name>
    <dbReference type="NCBI Taxonomy" id="1141657"/>
    <lineage>
        <taxon>Bacteria</taxon>
        <taxon>Bacillati</taxon>
        <taxon>Actinomycetota</taxon>
        <taxon>Actinomycetes</taxon>
        <taxon>Mycobacteriales</taxon>
        <taxon>Nocardiaceae</taxon>
        <taxon>Nocardia</taxon>
    </lineage>
</organism>
<dbReference type="SUPFAM" id="SSF54373">
    <property type="entry name" value="FAD-linked reductases, C-terminal domain"/>
    <property type="match status" value="1"/>
</dbReference>
<feature type="domain" description="FAD-binding" evidence="3">
    <location>
        <begin position="5"/>
        <end position="343"/>
    </location>
</feature>
<sequence>MRDIRTQVAIVGAGPAGLLLSHLLYRAGIDSVVVDHRGYDDIASTIRAGILEAGSVRLLVDSGASDRVRTAGDRHDGVVLRFDGTNHRIDFQELVGESVWLYPQTEVFLDLSRRRSADGGDVRYGVTGTAVDISGARPTVTFTESCGSPVRVEADLLVGADGSRSICRPAFPPGARKEWFREYPFAWFGVLVEAPPSHDELIYAHSEFGFALISRRTAALQRMYFQCPPGTRPGEWDEDRIWSELRRRVDGNGFALREGPIVAKTVLPFRSFVTAPMRHANLLLAGDAAHTVPPTGAKGLNLALADVAVLAEEITECYARRDPDVLDRYTERALSRVWRAQHFSYWATTMLHSIDGASPFDIERQRGELALITGSRYGAAYFADAYTGWQHRKPTGQRKE</sequence>
<dbReference type="EC" id="1.14.13.2" evidence="4"/>
<dbReference type="PANTHER" id="PTHR43004:SF3">
    <property type="entry name" value="P-HYDROXYBENZOATE HYDROXYLASE"/>
    <property type="match status" value="1"/>
</dbReference>
<dbReference type="InterPro" id="IPR002938">
    <property type="entry name" value="FAD-bd"/>
</dbReference>
<dbReference type="Gene3D" id="3.50.50.60">
    <property type="entry name" value="FAD/NAD(P)-binding domain"/>
    <property type="match status" value="1"/>
</dbReference>
<dbReference type="GO" id="GO:0018659">
    <property type="term" value="F:4-hydroxybenzoate 3-monooxygenase activity"/>
    <property type="evidence" value="ECO:0007669"/>
    <property type="project" value="UniProtKB-EC"/>
</dbReference>
<evidence type="ECO:0000259" key="3">
    <source>
        <dbReference type="Pfam" id="PF01494"/>
    </source>
</evidence>
<dbReference type="PANTHER" id="PTHR43004">
    <property type="entry name" value="TRK SYSTEM POTASSIUM UPTAKE PROTEIN"/>
    <property type="match status" value="1"/>
</dbReference>
<accession>A0ABR4ZJD3</accession>
<reference evidence="4 5" key="1">
    <citation type="journal article" date="2014" name="Int. J. Syst. Evol. Microbiol.">
        <title>Nocardia vulneris sp. nov., isolated from wounds of human patients in North America.</title>
        <authorList>
            <person name="Lasker B.A."/>
            <person name="Bell M."/>
            <person name="Klenk H.P."/>
            <person name="Sproer C."/>
            <person name="Schumann C."/>
            <person name="Schumann P."/>
            <person name="Brown J.M."/>
        </authorList>
    </citation>
    <scope>NUCLEOTIDE SEQUENCE [LARGE SCALE GENOMIC DNA]</scope>
    <source>
        <strain evidence="4 5">W9851</strain>
    </source>
</reference>
<gene>
    <name evidence="4" type="ORF">FG87_09830</name>
</gene>
<dbReference type="EMBL" id="JNFP01000009">
    <property type="protein sequence ID" value="KIA65177.1"/>
    <property type="molecule type" value="Genomic_DNA"/>
</dbReference>
<dbReference type="Gene3D" id="3.30.9.10">
    <property type="entry name" value="D-Amino Acid Oxidase, subunit A, domain 2"/>
    <property type="match status" value="1"/>
</dbReference>
<name>A0ABR4ZJD3_9NOCA</name>
<evidence type="ECO:0000256" key="1">
    <source>
        <dbReference type="ARBA" id="ARBA00022630"/>
    </source>
</evidence>
<dbReference type="PRINTS" id="PR00420">
    <property type="entry name" value="RNGMNOXGNASE"/>
</dbReference>
<comment type="caution">
    <text evidence="4">The sequence shown here is derived from an EMBL/GenBank/DDBJ whole genome shotgun (WGS) entry which is preliminary data.</text>
</comment>
<dbReference type="InterPro" id="IPR050641">
    <property type="entry name" value="RIFMO-like"/>
</dbReference>
<keyword evidence="2" id="KW-0274">FAD</keyword>
<evidence type="ECO:0000313" key="4">
    <source>
        <dbReference type="EMBL" id="KIA65177.1"/>
    </source>
</evidence>
<dbReference type="Proteomes" id="UP000031364">
    <property type="component" value="Unassembled WGS sequence"/>
</dbReference>
<proteinExistence type="predicted"/>
<dbReference type="SUPFAM" id="SSF51905">
    <property type="entry name" value="FAD/NAD(P)-binding domain"/>
    <property type="match status" value="1"/>
</dbReference>
<evidence type="ECO:0000256" key="2">
    <source>
        <dbReference type="ARBA" id="ARBA00022827"/>
    </source>
</evidence>
<keyword evidence="1" id="KW-0285">Flavoprotein</keyword>
<dbReference type="RefSeq" id="WP_043667604.1">
    <property type="nucleotide sequence ID" value="NZ_BDCI01000002.1"/>
</dbReference>
<protein>
    <submittedName>
        <fullName evidence="4">4-hydroxybenzoate 3-monooxygenase</fullName>
        <ecNumber evidence="4">1.14.13.2</ecNumber>
    </submittedName>
</protein>
<evidence type="ECO:0000313" key="5">
    <source>
        <dbReference type="Proteomes" id="UP000031364"/>
    </source>
</evidence>
<dbReference type="Pfam" id="PF01494">
    <property type="entry name" value="FAD_binding_3"/>
    <property type="match status" value="1"/>
</dbReference>